<gene>
    <name evidence="2" type="ORF">C1645_827796</name>
</gene>
<reference evidence="2 3" key="1">
    <citation type="submission" date="2018-06" db="EMBL/GenBank/DDBJ databases">
        <title>Comparative genomics reveals the genomic features of Rhizophagus irregularis, R. cerebriforme, R. diaphanum and Gigaspora rosea, and their symbiotic lifestyle signature.</title>
        <authorList>
            <person name="Morin E."/>
            <person name="San Clemente H."/>
            <person name="Chen E.C.H."/>
            <person name="De La Providencia I."/>
            <person name="Hainaut M."/>
            <person name="Kuo A."/>
            <person name="Kohler A."/>
            <person name="Murat C."/>
            <person name="Tang N."/>
            <person name="Roy S."/>
            <person name="Loubradou J."/>
            <person name="Henrissat B."/>
            <person name="Grigoriev I.V."/>
            <person name="Corradi N."/>
            <person name="Roux C."/>
            <person name="Martin F.M."/>
        </authorList>
    </citation>
    <scope>NUCLEOTIDE SEQUENCE [LARGE SCALE GENOMIC DNA]</scope>
    <source>
        <strain evidence="2 3">DAOM 227022</strain>
    </source>
</reference>
<evidence type="ECO:0000313" key="3">
    <source>
        <dbReference type="Proteomes" id="UP000265703"/>
    </source>
</evidence>
<dbReference type="GO" id="GO:0004602">
    <property type="term" value="F:glutathione peroxidase activity"/>
    <property type="evidence" value="ECO:0007669"/>
    <property type="project" value="TreeGrafter"/>
</dbReference>
<accession>A0A397SXE8</accession>
<evidence type="ECO:0000313" key="2">
    <source>
        <dbReference type="EMBL" id="RIA87424.1"/>
    </source>
</evidence>
<dbReference type="Proteomes" id="UP000265703">
    <property type="component" value="Unassembled WGS sequence"/>
</dbReference>
<feature type="domain" description="DSBA-like thioredoxin" evidence="1">
    <location>
        <begin position="7"/>
        <end position="200"/>
    </location>
</feature>
<keyword evidence="3" id="KW-1185">Reference proteome</keyword>
<proteinExistence type="predicted"/>
<dbReference type="InterPro" id="IPR001853">
    <property type="entry name" value="DSBA-like_thioredoxin_dom"/>
</dbReference>
<dbReference type="CDD" id="cd03022">
    <property type="entry name" value="DsbA_HCCA_Iso"/>
    <property type="match status" value="1"/>
</dbReference>
<dbReference type="EMBL" id="QKYT01000309">
    <property type="protein sequence ID" value="RIA87424.1"/>
    <property type="molecule type" value="Genomic_DNA"/>
</dbReference>
<name>A0A397SXE8_9GLOM</name>
<dbReference type="PANTHER" id="PTHR42943:SF2">
    <property type="entry name" value="GLUTATHIONE S-TRANSFERASE KAPPA 1"/>
    <property type="match status" value="1"/>
</dbReference>
<dbReference type="GO" id="GO:0005739">
    <property type="term" value="C:mitochondrion"/>
    <property type="evidence" value="ECO:0007669"/>
    <property type="project" value="TreeGrafter"/>
</dbReference>
<organism evidence="2 3">
    <name type="scientific">Glomus cerebriforme</name>
    <dbReference type="NCBI Taxonomy" id="658196"/>
    <lineage>
        <taxon>Eukaryota</taxon>
        <taxon>Fungi</taxon>
        <taxon>Fungi incertae sedis</taxon>
        <taxon>Mucoromycota</taxon>
        <taxon>Glomeromycotina</taxon>
        <taxon>Glomeromycetes</taxon>
        <taxon>Glomerales</taxon>
        <taxon>Glomeraceae</taxon>
        <taxon>Glomus</taxon>
    </lineage>
</organism>
<comment type="caution">
    <text evidence="2">The sequence shown here is derived from an EMBL/GenBank/DDBJ whole genome shotgun (WGS) entry which is preliminary data.</text>
</comment>
<dbReference type="GO" id="GO:0004364">
    <property type="term" value="F:glutathione transferase activity"/>
    <property type="evidence" value="ECO:0007669"/>
    <property type="project" value="TreeGrafter"/>
</dbReference>
<dbReference type="STRING" id="658196.A0A397SXE8"/>
<dbReference type="InterPro" id="IPR044087">
    <property type="entry name" value="NahD-like"/>
</dbReference>
<protein>
    <submittedName>
        <fullName evidence="2">DSBA-like thioredoxin domain-containing protein</fullName>
    </submittedName>
</protein>
<dbReference type="Pfam" id="PF01323">
    <property type="entry name" value="DSBA"/>
    <property type="match status" value="2"/>
</dbReference>
<dbReference type="GO" id="GO:0018845">
    <property type="term" value="F:2-hydroxychromene-2-carboxylate isomerase activity"/>
    <property type="evidence" value="ECO:0007669"/>
    <property type="project" value="InterPro"/>
</dbReference>
<dbReference type="PANTHER" id="PTHR42943">
    <property type="entry name" value="GLUTATHIONE S-TRANSFERASE KAPPA"/>
    <property type="match status" value="1"/>
</dbReference>
<dbReference type="GO" id="GO:0005777">
    <property type="term" value="C:peroxisome"/>
    <property type="evidence" value="ECO:0007669"/>
    <property type="project" value="TreeGrafter"/>
</dbReference>
<evidence type="ECO:0000259" key="1">
    <source>
        <dbReference type="Pfam" id="PF01323"/>
    </source>
</evidence>
<dbReference type="Gene3D" id="3.40.30.10">
    <property type="entry name" value="Glutaredoxin"/>
    <property type="match status" value="2"/>
</dbReference>
<feature type="domain" description="DSBA-like thioredoxin" evidence="1">
    <location>
        <begin position="237"/>
        <end position="433"/>
    </location>
</feature>
<dbReference type="InterPro" id="IPR036249">
    <property type="entry name" value="Thioredoxin-like_sf"/>
</dbReference>
<sequence length="452" mass="52003">MKQQPIVEFFYDLQCPWAYIGSKRIEHITKRSNAQIIWTPVLLSEIYKAVGAQEVMTPAKAQYMTKDLLRTVQRYNIEFNFHPHHPVNTIYALKLLHATPQSHRAELTHALYRLYWVDNVDVSDPSLLLNIAQSLKIPFSEPLDFSIFSNITNNNALNSSTVRAVKYGAPGLPSFWLEQYPGGGILYWGQDRLHFVEAALTSISTGVPLEQMNDLLKFYPRCSVENKLKGNNKKVRTLKFWFDFSSSYSYIAYTQLSWIKKQVNCEVKIEYMPFLIGVLFDRIGTQTPLLKFNEARKAYNIKDTYEWIQFWNQVGNKFKFHSPEVLPINTLNASRIFLLEPKTLDCIFKACWADNIPIGTSNELLIETLNKSGFDGNSLFQAIQQNANNVKGKLRENTEQAIKLGIHGAPTFQVDDGELIWGQDRINVVLDLLDSWTWQSKDTKKSDEKAKL</sequence>
<dbReference type="GO" id="GO:1901170">
    <property type="term" value="P:naphthalene catabolic process"/>
    <property type="evidence" value="ECO:0007669"/>
    <property type="project" value="InterPro"/>
</dbReference>
<dbReference type="InterPro" id="IPR051924">
    <property type="entry name" value="GST_Kappa/NadH"/>
</dbReference>
<dbReference type="OrthoDB" id="4664297at2759"/>
<dbReference type="AlphaFoldDB" id="A0A397SXE8"/>
<dbReference type="GO" id="GO:0006749">
    <property type="term" value="P:glutathione metabolic process"/>
    <property type="evidence" value="ECO:0007669"/>
    <property type="project" value="TreeGrafter"/>
</dbReference>
<dbReference type="SUPFAM" id="SSF52833">
    <property type="entry name" value="Thioredoxin-like"/>
    <property type="match status" value="2"/>
</dbReference>